<sequence>MRRALTPRQLNLKTKKQQAKLRNWPMRKFARASKKIKTSMEQVTLAAVSCAFVKPTCRPIIGFLLNAYKLKKGKINYVVKIAYSELSQISAKYDILATWLTFSIRKTGHAIKQKKERLII</sequence>
<dbReference type="AlphaFoldDB" id="A0A915I4G2"/>
<reference evidence="2" key="1">
    <citation type="submission" date="2022-11" db="UniProtKB">
        <authorList>
            <consortium name="WormBaseParasite"/>
        </authorList>
    </citation>
    <scope>IDENTIFICATION</scope>
</reference>
<organism evidence="1 2">
    <name type="scientific">Romanomermis culicivorax</name>
    <name type="common">Nematode worm</name>
    <dbReference type="NCBI Taxonomy" id="13658"/>
    <lineage>
        <taxon>Eukaryota</taxon>
        <taxon>Metazoa</taxon>
        <taxon>Ecdysozoa</taxon>
        <taxon>Nematoda</taxon>
        <taxon>Enoplea</taxon>
        <taxon>Dorylaimia</taxon>
        <taxon>Mermithida</taxon>
        <taxon>Mermithoidea</taxon>
        <taxon>Mermithidae</taxon>
        <taxon>Romanomermis</taxon>
    </lineage>
</organism>
<keyword evidence="1" id="KW-1185">Reference proteome</keyword>
<dbReference type="Gene3D" id="6.10.250.3450">
    <property type="match status" value="1"/>
</dbReference>
<proteinExistence type="predicted"/>
<dbReference type="WBParaSite" id="nRc.2.0.1.t09027-RA">
    <property type="protein sequence ID" value="nRc.2.0.1.t09027-RA"/>
    <property type="gene ID" value="nRc.2.0.1.g09027"/>
</dbReference>
<name>A0A915I4G2_ROMCU</name>
<evidence type="ECO:0000313" key="1">
    <source>
        <dbReference type="Proteomes" id="UP000887565"/>
    </source>
</evidence>
<dbReference type="Proteomes" id="UP000887565">
    <property type="component" value="Unplaced"/>
</dbReference>
<evidence type="ECO:0000313" key="2">
    <source>
        <dbReference type="WBParaSite" id="nRc.2.0.1.t09027-RA"/>
    </source>
</evidence>
<accession>A0A915I4G2</accession>
<protein>
    <submittedName>
        <fullName evidence="2">Ribosomal protein S7</fullName>
    </submittedName>
</protein>